<dbReference type="EMBL" id="BK014662">
    <property type="protein sequence ID" value="DAD66514.1"/>
    <property type="molecule type" value="Genomic_DNA"/>
</dbReference>
<organism evidence="1">
    <name type="scientific">Myoviridae sp. ctPuP5</name>
    <dbReference type="NCBI Taxonomy" id="2823543"/>
    <lineage>
        <taxon>Viruses</taxon>
        <taxon>Duplodnaviria</taxon>
        <taxon>Heunggongvirae</taxon>
        <taxon>Uroviricota</taxon>
        <taxon>Caudoviricetes</taxon>
    </lineage>
</organism>
<evidence type="ECO:0000313" key="1">
    <source>
        <dbReference type="EMBL" id="DAD66514.1"/>
    </source>
</evidence>
<name>A0A8S5L9R4_9CAUD</name>
<accession>A0A8S5L9R4</accession>
<protein>
    <submittedName>
        <fullName evidence="1">Uncharacterized protein</fullName>
    </submittedName>
</protein>
<proteinExistence type="predicted"/>
<reference evidence="1" key="1">
    <citation type="journal article" date="2021" name="Proc. Natl. Acad. Sci. U.S.A.">
        <title>A Catalog of Tens of Thousands of Viruses from Human Metagenomes Reveals Hidden Associations with Chronic Diseases.</title>
        <authorList>
            <person name="Tisza M.J."/>
            <person name="Buck C.B."/>
        </authorList>
    </citation>
    <scope>NUCLEOTIDE SEQUENCE</scope>
    <source>
        <strain evidence="1">CtPuP5</strain>
    </source>
</reference>
<sequence length="166" mass="19622">MGTEDTVDRMENSIITDTNVIEDREYTIEEIIERWDKLGFLDGFPEDKKEVLAMNYENMARYLIYNNEDNVEDSFSTIIFPVIRKITSVIPIKFDSRMLVKYILGITIEDLEQYVSDTIKEYLKQNENKNMWTSYFMQDEVIYVDGIDLEAEICAAFSEYLIDKLK</sequence>